<feature type="transmembrane region" description="Helical" evidence="1">
    <location>
        <begin position="260"/>
        <end position="278"/>
    </location>
</feature>
<feature type="transmembrane region" description="Helical" evidence="1">
    <location>
        <begin position="222"/>
        <end position="240"/>
    </location>
</feature>
<feature type="transmembrane region" description="Helical" evidence="1">
    <location>
        <begin position="308"/>
        <end position="326"/>
    </location>
</feature>
<evidence type="ECO:0000313" key="3">
    <source>
        <dbReference type="Proteomes" id="UP000294513"/>
    </source>
</evidence>
<proteinExistence type="predicted"/>
<feature type="transmembrane region" description="Helical" evidence="1">
    <location>
        <begin position="351"/>
        <end position="375"/>
    </location>
</feature>
<reference evidence="2 3" key="1">
    <citation type="submission" date="2019-03" db="EMBL/GenBank/DDBJ databases">
        <title>Draft genome sequences of novel Actinobacteria.</title>
        <authorList>
            <person name="Sahin N."/>
            <person name="Ay H."/>
            <person name="Saygin H."/>
        </authorList>
    </citation>
    <scope>NUCLEOTIDE SEQUENCE [LARGE SCALE GENOMIC DNA]</scope>
    <source>
        <strain evidence="2 3">H3C3</strain>
    </source>
</reference>
<accession>A0A4V2YYU8</accession>
<dbReference type="AlphaFoldDB" id="A0A4V2YYU8"/>
<evidence type="ECO:0008006" key="4">
    <source>
        <dbReference type="Google" id="ProtNLM"/>
    </source>
</evidence>
<keyword evidence="1" id="KW-0472">Membrane</keyword>
<comment type="caution">
    <text evidence="2">The sequence shown here is derived from an EMBL/GenBank/DDBJ whole genome shotgun (WGS) entry which is preliminary data.</text>
</comment>
<organism evidence="2 3">
    <name type="scientific">Actinomadura rubrisoli</name>
    <dbReference type="NCBI Taxonomy" id="2530368"/>
    <lineage>
        <taxon>Bacteria</taxon>
        <taxon>Bacillati</taxon>
        <taxon>Actinomycetota</taxon>
        <taxon>Actinomycetes</taxon>
        <taxon>Streptosporangiales</taxon>
        <taxon>Thermomonosporaceae</taxon>
        <taxon>Actinomadura</taxon>
    </lineage>
</organism>
<dbReference type="Proteomes" id="UP000294513">
    <property type="component" value="Unassembled WGS sequence"/>
</dbReference>
<dbReference type="EMBL" id="SMKU01000018">
    <property type="protein sequence ID" value="TDD94627.1"/>
    <property type="molecule type" value="Genomic_DNA"/>
</dbReference>
<protein>
    <recommendedName>
        <fullName evidence="4">Peptide zinc metalloprotease protein</fullName>
    </recommendedName>
</protein>
<keyword evidence="1" id="KW-0812">Transmembrane</keyword>
<feature type="transmembrane region" description="Helical" evidence="1">
    <location>
        <begin position="146"/>
        <end position="170"/>
    </location>
</feature>
<gene>
    <name evidence="2" type="ORF">E1298_06495</name>
</gene>
<dbReference type="RefSeq" id="WP_131889960.1">
    <property type="nucleotide sequence ID" value="NZ_SMKU01000018.1"/>
</dbReference>
<keyword evidence="1" id="KW-1133">Transmembrane helix</keyword>
<evidence type="ECO:0000313" key="2">
    <source>
        <dbReference type="EMBL" id="TDD94627.1"/>
    </source>
</evidence>
<dbReference type="OrthoDB" id="4640801at2"/>
<feature type="transmembrane region" description="Helical" evidence="1">
    <location>
        <begin position="407"/>
        <end position="427"/>
    </location>
</feature>
<sequence>MSTPATPAKAGAGPPATLTLPTLTEGAELVGEFKNSGYREAPQLVSLPNRQLVRLPPLLFLVVKALHEHRHLAGDGDAGGALERVAGAVTEAAGARLSAEQIVYLVDRKLAPLGVTTYSDGTAAPRVKADPFLALRFKIAVFPASVTWFVGGLLAWLFRPVVMVLAVAAITVAEVWVNTARSMADALQHAILTPVSILLIMGLGVASCAFHEIGHATACRYGGVRPGAMGCGIYLVWPAFYTDITESYRLGRGGRLRADLAGVYFNGIFIVGLTLAYLQTGFEPLLVAVLYVNFEIIQQLLPTLRFDGYYIMSDLVGIPDLFKYIGPILKRTLLRRPADTRLGDLKRWPQLFVTLWVLTVIPVLLLQLGLVVSQVPRLAETDWRMTRRLASAAASGADPLQLLSSGLQIVLLFLPLVGLALILFQLLRGLVRMAVRYVQGPAPAAVPDA</sequence>
<name>A0A4V2YYU8_9ACTN</name>
<keyword evidence="3" id="KW-1185">Reference proteome</keyword>
<feature type="transmembrane region" description="Helical" evidence="1">
    <location>
        <begin position="190"/>
        <end position="210"/>
    </location>
</feature>
<evidence type="ECO:0000256" key="1">
    <source>
        <dbReference type="SAM" id="Phobius"/>
    </source>
</evidence>